<dbReference type="InterPro" id="IPR039426">
    <property type="entry name" value="TonB-dep_rcpt-like"/>
</dbReference>
<keyword evidence="4" id="KW-0732">Signal</keyword>
<evidence type="ECO:0000256" key="8">
    <source>
        <dbReference type="ARBA" id="ARBA00023237"/>
    </source>
</evidence>
<dbReference type="InterPro" id="IPR036942">
    <property type="entry name" value="Beta-barrel_TonB_sf"/>
</dbReference>
<protein>
    <recommendedName>
        <fullName evidence="9">TonB-dependent receptor-like beta-barrel domain-containing protein</fullName>
    </recommendedName>
</protein>
<evidence type="ECO:0000256" key="7">
    <source>
        <dbReference type="ARBA" id="ARBA00023170"/>
    </source>
</evidence>
<evidence type="ECO:0000256" key="6">
    <source>
        <dbReference type="ARBA" id="ARBA00023136"/>
    </source>
</evidence>
<comment type="subcellular location">
    <subcellularLocation>
        <location evidence="1">Cell outer membrane</location>
        <topology evidence="1">Multi-pass membrane protein</topology>
    </subcellularLocation>
</comment>
<dbReference type="Gene3D" id="2.40.170.20">
    <property type="entry name" value="TonB-dependent receptor, beta-barrel domain"/>
    <property type="match status" value="1"/>
</dbReference>
<evidence type="ECO:0000256" key="3">
    <source>
        <dbReference type="ARBA" id="ARBA00022692"/>
    </source>
</evidence>
<accession>A0A381UI05</accession>
<keyword evidence="7" id="KW-0675">Receptor</keyword>
<proteinExistence type="predicted"/>
<keyword evidence="3" id="KW-0812">Transmembrane</keyword>
<evidence type="ECO:0000256" key="5">
    <source>
        <dbReference type="ARBA" id="ARBA00023077"/>
    </source>
</evidence>
<dbReference type="InterPro" id="IPR000531">
    <property type="entry name" value="Beta-barrel_TonB"/>
</dbReference>
<dbReference type="GO" id="GO:0015344">
    <property type="term" value="F:siderophore uptake transmembrane transporter activity"/>
    <property type="evidence" value="ECO:0007669"/>
    <property type="project" value="TreeGrafter"/>
</dbReference>
<dbReference type="SUPFAM" id="SSF56935">
    <property type="entry name" value="Porins"/>
    <property type="match status" value="1"/>
</dbReference>
<dbReference type="PROSITE" id="PS52016">
    <property type="entry name" value="TONB_DEPENDENT_REC_3"/>
    <property type="match status" value="1"/>
</dbReference>
<dbReference type="PANTHER" id="PTHR30069:SF29">
    <property type="entry name" value="HEMOGLOBIN AND HEMOGLOBIN-HAPTOGLOBIN-BINDING PROTEIN 1-RELATED"/>
    <property type="match status" value="1"/>
</dbReference>
<evidence type="ECO:0000259" key="9">
    <source>
        <dbReference type="Pfam" id="PF00593"/>
    </source>
</evidence>
<keyword evidence="8" id="KW-0998">Cell outer membrane</keyword>
<dbReference type="GO" id="GO:0044718">
    <property type="term" value="P:siderophore transmembrane transport"/>
    <property type="evidence" value="ECO:0007669"/>
    <property type="project" value="TreeGrafter"/>
</dbReference>
<evidence type="ECO:0000256" key="1">
    <source>
        <dbReference type="ARBA" id="ARBA00004571"/>
    </source>
</evidence>
<keyword evidence="6" id="KW-0472">Membrane</keyword>
<keyword evidence="2" id="KW-0813">Transport</keyword>
<evidence type="ECO:0000313" key="10">
    <source>
        <dbReference type="EMBL" id="SVA27822.1"/>
    </source>
</evidence>
<dbReference type="PANTHER" id="PTHR30069">
    <property type="entry name" value="TONB-DEPENDENT OUTER MEMBRANE RECEPTOR"/>
    <property type="match status" value="1"/>
</dbReference>
<name>A0A381UI05_9ZZZZ</name>
<dbReference type="GO" id="GO:0009279">
    <property type="term" value="C:cell outer membrane"/>
    <property type="evidence" value="ECO:0007669"/>
    <property type="project" value="UniProtKB-SubCell"/>
</dbReference>
<gene>
    <name evidence="10" type="ORF">METZ01_LOCUS80676</name>
</gene>
<evidence type="ECO:0000256" key="2">
    <source>
        <dbReference type="ARBA" id="ARBA00022448"/>
    </source>
</evidence>
<feature type="non-terminal residue" evidence="10">
    <location>
        <position position="1"/>
    </location>
</feature>
<dbReference type="EMBL" id="UINC01006489">
    <property type="protein sequence ID" value="SVA27822.1"/>
    <property type="molecule type" value="Genomic_DNA"/>
</dbReference>
<dbReference type="AlphaFoldDB" id="A0A381UI05"/>
<evidence type="ECO:0000256" key="4">
    <source>
        <dbReference type="ARBA" id="ARBA00022729"/>
    </source>
</evidence>
<organism evidence="10">
    <name type="scientific">marine metagenome</name>
    <dbReference type="NCBI Taxonomy" id="408172"/>
    <lineage>
        <taxon>unclassified sequences</taxon>
        <taxon>metagenomes</taxon>
        <taxon>ecological metagenomes</taxon>
    </lineage>
</organism>
<dbReference type="Pfam" id="PF00593">
    <property type="entry name" value="TonB_dep_Rec_b-barrel"/>
    <property type="match status" value="1"/>
</dbReference>
<keyword evidence="5" id="KW-0798">TonB box</keyword>
<feature type="domain" description="TonB-dependent receptor-like beta-barrel" evidence="9">
    <location>
        <begin position="5"/>
        <end position="487"/>
    </location>
</feature>
<sequence>QAFYYYYYTQGNQFDFATGKWSSEAEKVVAYNQRWHEAGTWYIPAYLDQESNYYDAVDTTAYFKEFDEAEYASYLFGDDDFQRSHDLWSYLGNMHNGYYYDRDIFNVYTYGPGRPRSHKSISSHSSVEFQMNSQWTIRNAAKFGFKATASTMDYRDIQFANQNPYFDSYYYEPLSGSAYAENTFENNDFILMTGLRWDYFDPNVQSLKTSLLVDEGVVERQPADIKLKLSPRLGINFNASDKTAIYTNYGYFVQFPQYSEMYQNVYADISSGLPLVGNPNITPEETIQYQFGLAHRFSESLSLEIVSFFKDQMNLATNRTYPVLIDGQVATVTVMEMEDYAKIKGIEFKLKLNNFSNLTGDIDYTWMSAKGTGSSNREYYYLYIFDSDRPLPVKEYPMEFDLTHSVKFNLNYYLPKKNNSSFTGKFFSDWNFNFQGNLSSGAPYTPTDIYGKAQEIGSKRMPGYKSLDMRVEKYFNKFSAYFDIRNLFNWINTTYVYSYSGEPDTNGRPPVFERSRYTQYIGDTNPITGNIISSAEEAYDSHLTLWKSLLNNPYNYSSARFFHFGINLWF</sequence>
<reference evidence="10" key="1">
    <citation type="submission" date="2018-05" db="EMBL/GenBank/DDBJ databases">
        <authorList>
            <person name="Lanie J.A."/>
            <person name="Ng W.-L."/>
            <person name="Kazmierczak K.M."/>
            <person name="Andrzejewski T.M."/>
            <person name="Davidsen T.M."/>
            <person name="Wayne K.J."/>
            <person name="Tettelin H."/>
            <person name="Glass J.I."/>
            <person name="Rusch D."/>
            <person name="Podicherti R."/>
            <person name="Tsui H.-C.T."/>
            <person name="Winkler M.E."/>
        </authorList>
    </citation>
    <scope>NUCLEOTIDE SEQUENCE</scope>
</reference>